<dbReference type="CDD" id="cd17393">
    <property type="entry name" value="MFS_MosC_like"/>
    <property type="match status" value="1"/>
</dbReference>
<evidence type="ECO:0000256" key="2">
    <source>
        <dbReference type="ARBA" id="ARBA00022692"/>
    </source>
</evidence>
<proteinExistence type="predicted"/>
<dbReference type="GO" id="GO:0016020">
    <property type="term" value="C:membrane"/>
    <property type="evidence" value="ECO:0007669"/>
    <property type="project" value="UniProtKB-SubCell"/>
</dbReference>
<dbReference type="Gene3D" id="1.20.1250.20">
    <property type="entry name" value="MFS general substrate transporter like domains"/>
    <property type="match status" value="1"/>
</dbReference>
<protein>
    <submittedName>
        <fullName evidence="6">MFS transporter</fullName>
    </submittedName>
</protein>
<evidence type="ECO:0000256" key="1">
    <source>
        <dbReference type="ARBA" id="ARBA00004141"/>
    </source>
</evidence>
<keyword evidence="2 5" id="KW-0812">Transmembrane</keyword>
<feature type="transmembrane region" description="Helical" evidence="5">
    <location>
        <begin position="74"/>
        <end position="91"/>
    </location>
</feature>
<dbReference type="InterPro" id="IPR036259">
    <property type="entry name" value="MFS_trans_sf"/>
</dbReference>
<dbReference type="SUPFAM" id="SSF103473">
    <property type="entry name" value="MFS general substrate transporter"/>
    <property type="match status" value="1"/>
</dbReference>
<feature type="transmembrane region" description="Helical" evidence="5">
    <location>
        <begin position="12"/>
        <end position="33"/>
    </location>
</feature>
<feature type="transmembrane region" description="Helical" evidence="5">
    <location>
        <begin position="326"/>
        <end position="344"/>
    </location>
</feature>
<dbReference type="PANTHER" id="PTHR23514:SF13">
    <property type="entry name" value="INNER MEMBRANE PROTEIN YBJJ"/>
    <property type="match status" value="1"/>
</dbReference>
<keyword evidence="3 5" id="KW-1133">Transmembrane helix</keyword>
<evidence type="ECO:0000313" key="7">
    <source>
        <dbReference type="Proteomes" id="UP000069241"/>
    </source>
</evidence>
<feature type="transmembrane region" description="Helical" evidence="5">
    <location>
        <begin position="200"/>
        <end position="219"/>
    </location>
</feature>
<dbReference type="Proteomes" id="UP000069241">
    <property type="component" value="Chromosome"/>
</dbReference>
<gene>
    <name evidence="6" type="ORF">AXF13_11685</name>
</gene>
<organism evidence="6 7">
    <name type="scientific">Desulfovibrio fairfieldensis</name>
    <dbReference type="NCBI Taxonomy" id="44742"/>
    <lineage>
        <taxon>Bacteria</taxon>
        <taxon>Pseudomonadati</taxon>
        <taxon>Thermodesulfobacteriota</taxon>
        <taxon>Desulfovibrionia</taxon>
        <taxon>Desulfovibrionales</taxon>
        <taxon>Desulfovibrionaceae</taxon>
        <taxon>Desulfovibrio</taxon>
    </lineage>
</organism>
<dbReference type="RefSeq" id="WP_062253458.1">
    <property type="nucleotide sequence ID" value="NZ_CP014229.1"/>
</dbReference>
<dbReference type="Pfam" id="PF07690">
    <property type="entry name" value="MFS_1"/>
    <property type="match status" value="1"/>
</dbReference>
<feature type="transmembrane region" description="Helical" evidence="5">
    <location>
        <begin position="45"/>
        <end position="67"/>
    </location>
</feature>
<sequence>MKWSEFSTARAACAYFFICPGLAYGLLTARLPALKAQTGADDAQIGLILLCLGVSGLVALFGSAWLIARWGSRAVLRLGTLVLLFSLPFCGLASTPLLLALACVLVGCGTGLADVAMNTQGIQIERRYHAPCMALMHASYSLGGVMGSLMGALFAALGFSPLVNFIGVLGGYACFRPLAVPRLQPDGATEQTARKRTFRALPLFVIGCGLLAMCTYAAEGSVAEWGSLLLFSVKGADEQTAALVYGAFAGTTVLCRVFTDRLRSWAGDFPLTCGGALLAACGMALALFSPRAGVCLLGYACMGAGLSPIVPILFSRAGEYPGVTPGEASAAVSVLAYGGLLFFPPTLGWLAHRVGLGNALLVVLGLCCCLALGTFLLRGGSRSVTRA</sequence>
<comment type="subcellular location">
    <subcellularLocation>
        <location evidence="1">Membrane</location>
        <topology evidence="1">Multi-pass membrane protein</topology>
    </subcellularLocation>
</comment>
<feature type="transmembrane region" description="Helical" evidence="5">
    <location>
        <begin position="356"/>
        <end position="377"/>
    </location>
</feature>
<dbReference type="PANTHER" id="PTHR23514">
    <property type="entry name" value="BYPASS OF STOP CODON PROTEIN 6"/>
    <property type="match status" value="1"/>
</dbReference>
<name>A0A0X8JL62_9BACT</name>
<evidence type="ECO:0000313" key="6">
    <source>
        <dbReference type="EMBL" id="AMD90731.1"/>
    </source>
</evidence>
<evidence type="ECO:0000256" key="5">
    <source>
        <dbReference type="SAM" id="Phobius"/>
    </source>
</evidence>
<keyword evidence="7" id="KW-1185">Reference proteome</keyword>
<dbReference type="EMBL" id="CP014229">
    <property type="protein sequence ID" value="AMD90731.1"/>
    <property type="molecule type" value="Genomic_DNA"/>
</dbReference>
<evidence type="ECO:0000256" key="4">
    <source>
        <dbReference type="ARBA" id="ARBA00023136"/>
    </source>
</evidence>
<feature type="transmembrane region" description="Helical" evidence="5">
    <location>
        <begin position="271"/>
        <end position="290"/>
    </location>
</feature>
<dbReference type="GO" id="GO:0022857">
    <property type="term" value="F:transmembrane transporter activity"/>
    <property type="evidence" value="ECO:0007669"/>
    <property type="project" value="InterPro"/>
</dbReference>
<keyword evidence="4 5" id="KW-0472">Membrane</keyword>
<dbReference type="STRING" id="44742.AXF13_11685"/>
<dbReference type="InterPro" id="IPR051788">
    <property type="entry name" value="MFS_Transporter"/>
</dbReference>
<dbReference type="KEGG" id="dfi:AXF13_11685"/>
<dbReference type="AlphaFoldDB" id="A0A0X8JL62"/>
<dbReference type="InterPro" id="IPR011701">
    <property type="entry name" value="MFS"/>
</dbReference>
<feature type="transmembrane region" description="Helical" evidence="5">
    <location>
        <begin position="296"/>
        <end position="314"/>
    </location>
</feature>
<accession>A0A0X8JL62</accession>
<reference evidence="7" key="1">
    <citation type="submission" date="2016-02" db="EMBL/GenBank/DDBJ databases">
        <authorList>
            <person name="Holder M.E."/>
            <person name="Ajami N.J."/>
            <person name="Petrosino J.F."/>
        </authorList>
    </citation>
    <scope>NUCLEOTIDE SEQUENCE [LARGE SCALE GENOMIC DNA]</scope>
    <source>
        <strain evidence="7">CCUG 45958</strain>
    </source>
</reference>
<evidence type="ECO:0000256" key="3">
    <source>
        <dbReference type="ARBA" id="ARBA00022989"/>
    </source>
</evidence>